<evidence type="ECO:0000256" key="6">
    <source>
        <dbReference type="PIRSR" id="PIRSR000025-1"/>
    </source>
</evidence>
<dbReference type="Proteomes" id="UP000215509">
    <property type="component" value="Unassembled WGS sequence"/>
</dbReference>
<reference evidence="11 12" key="1">
    <citation type="submission" date="2017-07" db="EMBL/GenBank/DDBJ databases">
        <title>Genome sequencing and assembly of Paenibacillus rigui.</title>
        <authorList>
            <person name="Mayilraj S."/>
        </authorList>
    </citation>
    <scope>NUCLEOTIDE SEQUENCE [LARGE SCALE GENOMIC DNA]</scope>
    <source>
        <strain evidence="11 12">JCM 16352</strain>
    </source>
</reference>
<dbReference type="PANTHER" id="PTHR37823:SF4">
    <property type="entry name" value="MENAQUINOL-CYTOCHROME C REDUCTASE CYTOCHROME B_C SUBUNIT"/>
    <property type="match status" value="1"/>
</dbReference>
<keyword evidence="9" id="KW-0732">Signal</keyword>
<evidence type="ECO:0000256" key="2">
    <source>
        <dbReference type="ARBA" id="ARBA00022617"/>
    </source>
</evidence>
<dbReference type="InterPro" id="IPR009056">
    <property type="entry name" value="Cyt_c-like_dom"/>
</dbReference>
<dbReference type="GO" id="GO:0016020">
    <property type="term" value="C:membrane"/>
    <property type="evidence" value="ECO:0007669"/>
    <property type="project" value="InterPro"/>
</dbReference>
<accession>A0A229UNP7</accession>
<dbReference type="GO" id="GO:0005506">
    <property type="term" value="F:iron ion binding"/>
    <property type="evidence" value="ECO:0007669"/>
    <property type="project" value="InterPro"/>
</dbReference>
<dbReference type="AlphaFoldDB" id="A0A229UNP7"/>
<dbReference type="GO" id="GO:0009055">
    <property type="term" value="F:electron transfer activity"/>
    <property type="evidence" value="ECO:0007669"/>
    <property type="project" value="InterPro"/>
</dbReference>
<dbReference type="PIRSF" id="PIRSF000025">
    <property type="entry name" value="Cytc_Bsub_c550"/>
    <property type="match status" value="1"/>
</dbReference>
<comment type="PTM">
    <text evidence="6">Binds 1 heme c group covalently per subunit.</text>
</comment>
<evidence type="ECO:0000256" key="1">
    <source>
        <dbReference type="ARBA" id="ARBA00022448"/>
    </source>
</evidence>
<feature type="signal peptide" evidence="9">
    <location>
        <begin position="1"/>
        <end position="31"/>
    </location>
</feature>
<comment type="caution">
    <text evidence="11">The sequence shown here is derived from an EMBL/GenBank/DDBJ whole genome shotgun (WGS) entry which is preliminary data.</text>
</comment>
<protein>
    <submittedName>
        <fullName evidence="11">Cytochrome C</fullName>
    </submittedName>
</protein>
<evidence type="ECO:0000256" key="8">
    <source>
        <dbReference type="SAM" id="MobiDB-lite"/>
    </source>
</evidence>
<evidence type="ECO:0000313" key="11">
    <source>
        <dbReference type="EMBL" id="OXM84981.1"/>
    </source>
</evidence>
<evidence type="ECO:0000259" key="10">
    <source>
        <dbReference type="PROSITE" id="PS51007"/>
    </source>
</evidence>
<feature type="binding site" description="covalent" evidence="6">
    <location>
        <position position="68"/>
    </location>
    <ligand>
        <name>heme c</name>
        <dbReference type="ChEBI" id="CHEBI:61717"/>
    </ligand>
</feature>
<feature type="binding site" description="covalent" evidence="6">
    <location>
        <position position="65"/>
    </location>
    <ligand>
        <name>heme c</name>
        <dbReference type="ChEBI" id="CHEBI:61717"/>
    </ligand>
</feature>
<feature type="chain" id="PRO_5013257566" evidence="9">
    <location>
        <begin position="32"/>
        <end position="129"/>
    </location>
</feature>
<evidence type="ECO:0000256" key="7">
    <source>
        <dbReference type="PIRSR" id="PIRSR000025-2"/>
    </source>
</evidence>
<keyword evidence="2 6" id="KW-0349">Heme</keyword>
<feature type="region of interest" description="Disordered" evidence="8">
    <location>
        <begin position="30"/>
        <end position="50"/>
    </location>
</feature>
<dbReference type="SUPFAM" id="SSF46626">
    <property type="entry name" value="Cytochrome c"/>
    <property type="match status" value="1"/>
</dbReference>
<feature type="binding site" description="axial binding residue" evidence="7">
    <location>
        <position position="106"/>
    </location>
    <ligand>
        <name>heme c</name>
        <dbReference type="ChEBI" id="CHEBI:61717"/>
    </ligand>
    <ligandPart>
        <name>Fe</name>
        <dbReference type="ChEBI" id="CHEBI:18248"/>
    </ligandPart>
</feature>
<proteinExistence type="predicted"/>
<dbReference type="GO" id="GO:0020037">
    <property type="term" value="F:heme binding"/>
    <property type="evidence" value="ECO:0007669"/>
    <property type="project" value="InterPro"/>
</dbReference>
<dbReference type="InterPro" id="IPR036909">
    <property type="entry name" value="Cyt_c-like_dom_sf"/>
</dbReference>
<gene>
    <name evidence="11" type="ORF">CF651_18750</name>
</gene>
<keyword evidence="3 7" id="KW-0479">Metal-binding</keyword>
<evidence type="ECO:0000256" key="9">
    <source>
        <dbReference type="SAM" id="SignalP"/>
    </source>
</evidence>
<feature type="binding site" description="axial binding residue" evidence="7">
    <location>
        <position position="69"/>
    </location>
    <ligand>
        <name>heme c</name>
        <dbReference type="ChEBI" id="CHEBI:61717"/>
    </ligand>
    <ligandPart>
        <name>Fe</name>
        <dbReference type="ChEBI" id="CHEBI:18248"/>
    </ligandPart>
</feature>
<dbReference type="PANTHER" id="PTHR37823">
    <property type="entry name" value="CYTOCHROME C-553-LIKE"/>
    <property type="match status" value="1"/>
</dbReference>
<evidence type="ECO:0000256" key="5">
    <source>
        <dbReference type="ARBA" id="ARBA00023004"/>
    </source>
</evidence>
<keyword evidence="5 7" id="KW-0408">Iron</keyword>
<dbReference type="PROSITE" id="PS51007">
    <property type="entry name" value="CYTC"/>
    <property type="match status" value="1"/>
</dbReference>
<feature type="domain" description="Cytochrome c" evidence="10">
    <location>
        <begin position="52"/>
        <end position="129"/>
    </location>
</feature>
<keyword evidence="1" id="KW-0813">Transport</keyword>
<dbReference type="PROSITE" id="PS51257">
    <property type="entry name" value="PROKAR_LIPOPROTEIN"/>
    <property type="match status" value="1"/>
</dbReference>
<name>A0A229UNP7_9BACL</name>
<keyword evidence="12" id="KW-1185">Reference proteome</keyword>
<dbReference type="Pfam" id="PF13442">
    <property type="entry name" value="Cytochrome_CBB3"/>
    <property type="match status" value="1"/>
</dbReference>
<evidence type="ECO:0000256" key="4">
    <source>
        <dbReference type="ARBA" id="ARBA00022982"/>
    </source>
</evidence>
<evidence type="ECO:0000313" key="12">
    <source>
        <dbReference type="Proteomes" id="UP000215509"/>
    </source>
</evidence>
<sequence>MKGFTSGLGQRGLIALLLVMALAGCGSPAKNGGEPFGGDKNPNASSNAALAEAPEQVQALYKQTCLSCHGNNLEGKVGPTTNLQKIGSKLSKDQIAKQITNGGNGMPGFGSKLKPEEVDALAAWLAAKK</sequence>
<keyword evidence="4" id="KW-0249">Electron transport</keyword>
<dbReference type="Gene3D" id="1.10.760.10">
    <property type="entry name" value="Cytochrome c-like domain"/>
    <property type="match status" value="1"/>
</dbReference>
<dbReference type="InterPro" id="IPR012218">
    <property type="entry name" value="Cyt_c_BACSU-c550-type"/>
</dbReference>
<evidence type="ECO:0000256" key="3">
    <source>
        <dbReference type="ARBA" id="ARBA00022723"/>
    </source>
</evidence>
<dbReference type="EMBL" id="NMQW01000025">
    <property type="protein sequence ID" value="OXM84981.1"/>
    <property type="molecule type" value="Genomic_DNA"/>
</dbReference>
<organism evidence="11 12">
    <name type="scientific">Paenibacillus rigui</name>
    <dbReference type="NCBI Taxonomy" id="554312"/>
    <lineage>
        <taxon>Bacteria</taxon>
        <taxon>Bacillati</taxon>
        <taxon>Bacillota</taxon>
        <taxon>Bacilli</taxon>
        <taxon>Bacillales</taxon>
        <taxon>Paenibacillaceae</taxon>
        <taxon>Paenibacillus</taxon>
    </lineage>
</organism>
<dbReference type="InterPro" id="IPR051811">
    <property type="entry name" value="Cytochrome_c550/c551-like"/>
</dbReference>